<name>V7BDK9_PHAVU</name>
<protein>
    <submittedName>
        <fullName evidence="1">Uncharacterized protein</fullName>
    </submittedName>
</protein>
<keyword evidence="2" id="KW-1185">Reference proteome</keyword>
<dbReference type="AlphaFoldDB" id="V7BDK9"/>
<proteinExistence type="predicted"/>
<dbReference type="Gramene" id="ESW15635">
    <property type="protein sequence ID" value="ESW15635"/>
    <property type="gene ID" value="PHAVU_007G089000g"/>
</dbReference>
<gene>
    <name evidence="1" type="ORF">PHAVU_007G089000g</name>
</gene>
<sequence>MRRTPSHLISSFSATIIGSSERARRRRRRHHTKPSKSLHKIIGLVSPLQNLIISAGATKFHFLWPEMAVHESRLTTFVNPPTHQAARRLTPICRPSHLDKPSKLTELCEYANKLAILTTLVWFYKTQLFK</sequence>
<dbReference type="Proteomes" id="UP000000226">
    <property type="component" value="Chromosome 7"/>
</dbReference>
<reference evidence="2" key="1">
    <citation type="journal article" date="2014" name="Nat. Genet.">
        <title>A reference genome for common bean and genome-wide analysis of dual domestications.</title>
        <authorList>
            <person name="Schmutz J."/>
            <person name="McClean P.E."/>
            <person name="Mamidi S."/>
            <person name="Wu G.A."/>
            <person name="Cannon S.B."/>
            <person name="Grimwood J."/>
            <person name="Jenkins J."/>
            <person name="Shu S."/>
            <person name="Song Q."/>
            <person name="Chavarro C."/>
            <person name="Torres-Torres M."/>
            <person name="Geffroy V."/>
            <person name="Moghaddam S.M."/>
            <person name="Gao D."/>
            <person name="Abernathy B."/>
            <person name="Barry K."/>
            <person name="Blair M."/>
            <person name="Brick M.A."/>
            <person name="Chovatia M."/>
            <person name="Gepts P."/>
            <person name="Goodstein D.M."/>
            <person name="Gonzales M."/>
            <person name="Hellsten U."/>
            <person name="Hyten D.L."/>
            <person name="Jia G."/>
            <person name="Kelly J.D."/>
            <person name="Kudrna D."/>
            <person name="Lee R."/>
            <person name="Richard M.M."/>
            <person name="Miklas P.N."/>
            <person name="Osorno J.M."/>
            <person name="Rodrigues J."/>
            <person name="Thareau V."/>
            <person name="Urrea C.A."/>
            <person name="Wang M."/>
            <person name="Yu Y."/>
            <person name="Zhang M."/>
            <person name="Wing R.A."/>
            <person name="Cregan P.B."/>
            <person name="Rokhsar D.S."/>
            <person name="Jackson S.A."/>
        </authorList>
    </citation>
    <scope>NUCLEOTIDE SEQUENCE [LARGE SCALE GENOMIC DNA]</scope>
    <source>
        <strain evidence="2">cv. G19833</strain>
    </source>
</reference>
<evidence type="ECO:0000313" key="1">
    <source>
        <dbReference type="EMBL" id="ESW15635.1"/>
    </source>
</evidence>
<evidence type="ECO:0000313" key="2">
    <source>
        <dbReference type="Proteomes" id="UP000000226"/>
    </source>
</evidence>
<organism evidence="1 2">
    <name type="scientific">Phaseolus vulgaris</name>
    <name type="common">Kidney bean</name>
    <name type="synonym">French bean</name>
    <dbReference type="NCBI Taxonomy" id="3885"/>
    <lineage>
        <taxon>Eukaryota</taxon>
        <taxon>Viridiplantae</taxon>
        <taxon>Streptophyta</taxon>
        <taxon>Embryophyta</taxon>
        <taxon>Tracheophyta</taxon>
        <taxon>Spermatophyta</taxon>
        <taxon>Magnoliopsida</taxon>
        <taxon>eudicotyledons</taxon>
        <taxon>Gunneridae</taxon>
        <taxon>Pentapetalae</taxon>
        <taxon>rosids</taxon>
        <taxon>fabids</taxon>
        <taxon>Fabales</taxon>
        <taxon>Fabaceae</taxon>
        <taxon>Papilionoideae</taxon>
        <taxon>50 kb inversion clade</taxon>
        <taxon>NPAAA clade</taxon>
        <taxon>indigoferoid/millettioid clade</taxon>
        <taxon>Phaseoleae</taxon>
        <taxon>Phaseolus</taxon>
    </lineage>
</organism>
<accession>V7BDK9</accession>
<dbReference type="EMBL" id="CM002294">
    <property type="protein sequence ID" value="ESW15635.1"/>
    <property type="molecule type" value="Genomic_DNA"/>
</dbReference>